<dbReference type="RefSeq" id="WP_074895483.1">
    <property type="nucleotide sequence ID" value="NZ_CP031252.1"/>
</dbReference>
<reference evidence="1 2" key="1">
    <citation type="submission" date="2018-06" db="EMBL/GenBank/DDBJ databases">
        <authorList>
            <consortium name="Pathogen Informatics"/>
            <person name="Doyle S."/>
        </authorList>
    </citation>
    <scope>NUCLEOTIDE SEQUENCE [LARGE SCALE GENOMIC DNA]</scope>
    <source>
        <strain evidence="1 2">NCTC10660</strain>
    </source>
</reference>
<dbReference type="GeneID" id="93352482"/>
<name>A0A378TYG2_NEIEL</name>
<dbReference type="AlphaFoldDB" id="A0A378TYG2"/>
<accession>A0A378TYG2</accession>
<evidence type="ECO:0000313" key="2">
    <source>
        <dbReference type="Proteomes" id="UP000254927"/>
    </source>
</evidence>
<dbReference type="Proteomes" id="UP000254927">
    <property type="component" value="Unassembled WGS sequence"/>
</dbReference>
<evidence type="ECO:0000313" key="1">
    <source>
        <dbReference type="EMBL" id="STZ67998.1"/>
    </source>
</evidence>
<organism evidence="1 2">
    <name type="scientific">Neisseria elongata</name>
    <dbReference type="NCBI Taxonomy" id="495"/>
    <lineage>
        <taxon>Bacteria</taxon>
        <taxon>Pseudomonadati</taxon>
        <taxon>Pseudomonadota</taxon>
        <taxon>Betaproteobacteria</taxon>
        <taxon>Neisseriales</taxon>
        <taxon>Neisseriaceae</taxon>
        <taxon>Neisseria</taxon>
    </lineage>
</organism>
<proteinExistence type="predicted"/>
<protein>
    <submittedName>
        <fullName evidence="1">Uncharacterized protein</fullName>
    </submittedName>
</protein>
<dbReference type="EMBL" id="UGQW01000002">
    <property type="protein sequence ID" value="STZ67998.1"/>
    <property type="molecule type" value="Genomic_DNA"/>
</dbReference>
<gene>
    <name evidence="1" type="ORF">NCTC10660_01497</name>
</gene>
<sequence>MFDFLIKYPISIFEIREFLAAVLNCPFDKIFVVSSEENADLEIAAEELDKLCCLCIGTQVEGDAAWLLNLYRIEATDDEIEKRIIAASQTKQIACYVPNDNWNGYLLTGSSPTPIQVYEDEEVAGENKYIFTNAI</sequence>